<dbReference type="InterPro" id="IPR036514">
    <property type="entry name" value="SGNH_hydro_sf"/>
</dbReference>
<sequence length="247" mass="26831">MTIAKMLAVALALAAVVAGIFLWRGAGAGGGPSLGQGPDAAAMAARYAKPLPPPQKPLSVYFIGHSLVGRDMPAMLAQLAGEGYRYDSQLGWGTTLKAHWGDDKINGFEAENDHPRFRPAHEAVKSGDYDAIVLTEMVEIRDALKYFDSPRYLANWAQEAIVARPDARLYLYETWHQVDHAEGFLERLDGDYEQSWLAGVLRPALGELPEDKRIHLIPAGQAMAALVRAVEARGGVGNLGKRTDLSL</sequence>
<reference evidence="1" key="3">
    <citation type="submission" date="2023-06" db="EMBL/GenBank/DDBJ databases">
        <authorList>
            <person name="Lucena T."/>
            <person name="Sun Q."/>
        </authorList>
    </citation>
    <scope>NUCLEOTIDE SEQUENCE</scope>
    <source>
        <strain evidence="1">CECT 8482</strain>
    </source>
</reference>
<evidence type="ECO:0000313" key="1">
    <source>
        <dbReference type="EMBL" id="MDN3713589.1"/>
    </source>
</evidence>
<gene>
    <name evidence="1" type="ORF">QWZ10_20910</name>
    <name evidence="2" type="ORF">QWZ10_22495</name>
</gene>
<evidence type="ECO:0000313" key="2">
    <source>
        <dbReference type="EMBL" id="MDN3713842.1"/>
    </source>
</evidence>
<dbReference type="EMBL" id="JAUFRC010000002">
    <property type="protein sequence ID" value="MDN3713589.1"/>
    <property type="molecule type" value="Genomic_DNA"/>
</dbReference>
<proteinExistence type="predicted"/>
<dbReference type="Gene3D" id="3.40.50.1110">
    <property type="entry name" value="SGNH hydrolase"/>
    <property type="match status" value="1"/>
</dbReference>
<evidence type="ECO:0000313" key="3">
    <source>
        <dbReference type="Proteomes" id="UP001243846"/>
    </source>
</evidence>
<dbReference type="EMBL" id="JAUFRC010000002">
    <property type="protein sequence ID" value="MDN3713842.1"/>
    <property type="molecule type" value="Genomic_DNA"/>
</dbReference>
<dbReference type="Proteomes" id="UP001243846">
    <property type="component" value="Unassembled WGS sequence"/>
</dbReference>
<reference evidence="3" key="2">
    <citation type="journal article" date="2019" name="Int. J. Syst. Evol. Microbiol.">
        <title>The Global Catalogue of Microorganisms (GCM) 10K type strain sequencing project: providing services to taxonomists for standard genome sequencing and annotation.</title>
        <authorList>
            <consortium name="The Broad Institute Genomics Platform"/>
            <consortium name="The Broad Institute Genome Sequencing Center for Infectious Disease"/>
            <person name="Wu L."/>
            <person name="Ma J."/>
        </authorList>
    </citation>
    <scope>NUCLEOTIDE SEQUENCE [LARGE SCALE GENOMIC DNA]</scope>
    <source>
        <strain evidence="3">CECT 8482</strain>
    </source>
</reference>
<protein>
    <submittedName>
        <fullName evidence="1">Uncharacterized protein</fullName>
    </submittedName>
</protein>
<comment type="caution">
    <text evidence="1">The sequence shown here is derived from an EMBL/GenBank/DDBJ whole genome shotgun (WGS) entry which is preliminary data.</text>
</comment>
<reference evidence="1" key="1">
    <citation type="journal article" date="2014" name="Int. J. Syst. Evol. Microbiol.">
        <title>Complete genome of a new Firmicutes species belonging to the dominant human colonic microbiota ('Ruminococcus bicirculans') reveals two chromosomes and a selective capacity to utilize plant glucans.</title>
        <authorList>
            <consortium name="NISC Comparative Sequencing Program"/>
            <person name="Wegmann U."/>
            <person name="Louis P."/>
            <person name="Goesmann A."/>
            <person name="Henrissat B."/>
            <person name="Duncan S.H."/>
            <person name="Flint H.J."/>
        </authorList>
    </citation>
    <scope>NUCLEOTIDE SEQUENCE</scope>
    <source>
        <strain evidence="1">CECT 8482</strain>
    </source>
</reference>
<accession>A0ABT8DEF8</accession>
<organism evidence="1 3">
    <name type="scientific">Paracoccus cavernae</name>
    <dbReference type="NCBI Taxonomy" id="1571207"/>
    <lineage>
        <taxon>Bacteria</taxon>
        <taxon>Pseudomonadati</taxon>
        <taxon>Pseudomonadota</taxon>
        <taxon>Alphaproteobacteria</taxon>
        <taxon>Rhodobacterales</taxon>
        <taxon>Paracoccaceae</taxon>
        <taxon>Paracoccus</taxon>
    </lineage>
</organism>
<keyword evidence="3" id="KW-1185">Reference proteome</keyword>
<name>A0ABT8DEF8_9RHOB</name>